<keyword evidence="2" id="KW-1185">Reference proteome</keyword>
<evidence type="ECO:0000313" key="1">
    <source>
        <dbReference type="EMBL" id="GBM46777.1"/>
    </source>
</evidence>
<proteinExistence type="predicted"/>
<dbReference type="AlphaFoldDB" id="A0A4Y2G0H4"/>
<comment type="caution">
    <text evidence="1">The sequence shown here is derived from an EMBL/GenBank/DDBJ whole genome shotgun (WGS) entry which is preliminary data.</text>
</comment>
<name>A0A4Y2G0H4_ARAVE</name>
<sequence>MTADMFQHWLFPQIQQEQNNFGVYSGTRGWGGRRHFSRRLRARKMTSPTPTGRTRIDLFIFMQDGAPPHFHHEVQQCQNDTILTLCGFFYLWGYIKDRVFVHPMPATLQD</sequence>
<dbReference type="EMBL" id="BGPR01001151">
    <property type="protein sequence ID" value="GBM46777.1"/>
    <property type="molecule type" value="Genomic_DNA"/>
</dbReference>
<protein>
    <submittedName>
        <fullName evidence="1">Uncharacterized protein</fullName>
    </submittedName>
</protein>
<organism evidence="1 2">
    <name type="scientific">Araneus ventricosus</name>
    <name type="common">Orbweaver spider</name>
    <name type="synonym">Epeira ventricosa</name>
    <dbReference type="NCBI Taxonomy" id="182803"/>
    <lineage>
        <taxon>Eukaryota</taxon>
        <taxon>Metazoa</taxon>
        <taxon>Ecdysozoa</taxon>
        <taxon>Arthropoda</taxon>
        <taxon>Chelicerata</taxon>
        <taxon>Arachnida</taxon>
        <taxon>Araneae</taxon>
        <taxon>Araneomorphae</taxon>
        <taxon>Entelegynae</taxon>
        <taxon>Araneoidea</taxon>
        <taxon>Araneidae</taxon>
        <taxon>Araneus</taxon>
    </lineage>
</organism>
<reference evidence="1 2" key="1">
    <citation type="journal article" date="2019" name="Sci. Rep.">
        <title>Orb-weaving spider Araneus ventricosus genome elucidates the spidroin gene catalogue.</title>
        <authorList>
            <person name="Kono N."/>
            <person name="Nakamura H."/>
            <person name="Ohtoshi R."/>
            <person name="Moran D.A.P."/>
            <person name="Shinohara A."/>
            <person name="Yoshida Y."/>
            <person name="Fujiwara M."/>
            <person name="Mori M."/>
            <person name="Tomita M."/>
            <person name="Arakawa K."/>
        </authorList>
    </citation>
    <scope>NUCLEOTIDE SEQUENCE [LARGE SCALE GENOMIC DNA]</scope>
</reference>
<gene>
    <name evidence="1" type="ORF">AVEN_6057_1</name>
</gene>
<dbReference type="Proteomes" id="UP000499080">
    <property type="component" value="Unassembled WGS sequence"/>
</dbReference>
<evidence type="ECO:0000313" key="2">
    <source>
        <dbReference type="Proteomes" id="UP000499080"/>
    </source>
</evidence>
<accession>A0A4Y2G0H4</accession>
<dbReference type="OrthoDB" id="6766291at2759"/>